<evidence type="ECO:0000313" key="2">
    <source>
        <dbReference type="Proteomes" id="UP000268285"/>
    </source>
</evidence>
<accession>A0A498QXM8</accession>
<reference evidence="1 2" key="1">
    <citation type="submission" date="2018-09" db="EMBL/GenBank/DDBJ databases">
        <authorList>
            <person name="Tagini F."/>
        </authorList>
    </citation>
    <scope>NUCLEOTIDE SEQUENCE [LARGE SCALE GENOMIC DNA]</scope>
    <source>
        <strain evidence="1 2">MK142</strain>
    </source>
</reference>
<dbReference type="RefSeq" id="WP_051490745.1">
    <property type="nucleotide sequence ID" value="NZ_JAIENV010000044.1"/>
</dbReference>
<proteinExistence type="predicted"/>
<dbReference type="Proteomes" id="UP000268285">
    <property type="component" value="Unassembled WGS sequence"/>
</dbReference>
<sequence length="113" mass="11151">MAETWSPAALSTAVVEAAAADHKPPIRPMSAPDGALSGIGNLGPDTSGLLNAGGQGNSGFQNCGNLQSGRANLGNSISGLYNASNLNLFAQAAISRIGNFGAQLSGVLQSSAP</sequence>
<gene>
    <name evidence="1" type="ORF">LAUMK142_05037</name>
</gene>
<protein>
    <submittedName>
        <fullName evidence="1">PPE family protein PPE34</fullName>
    </submittedName>
</protein>
<dbReference type="EMBL" id="UPHU01000001">
    <property type="protein sequence ID" value="VBA55282.1"/>
    <property type="molecule type" value="Genomic_DNA"/>
</dbReference>
<name>A0A498QXM8_9MYCO</name>
<keyword evidence="2" id="KW-1185">Reference proteome</keyword>
<dbReference type="AlphaFoldDB" id="A0A498QXM8"/>
<organism evidence="1 2">
    <name type="scientific">Mycobacterium pseudokansasii</name>
    <dbReference type="NCBI Taxonomy" id="2341080"/>
    <lineage>
        <taxon>Bacteria</taxon>
        <taxon>Bacillati</taxon>
        <taxon>Actinomycetota</taxon>
        <taxon>Actinomycetes</taxon>
        <taxon>Mycobacteriales</taxon>
        <taxon>Mycobacteriaceae</taxon>
        <taxon>Mycobacterium</taxon>
    </lineage>
</organism>
<evidence type="ECO:0000313" key="1">
    <source>
        <dbReference type="EMBL" id="VBA55282.1"/>
    </source>
</evidence>